<organism evidence="1 2">
    <name type="scientific">Ancylostoma ceylanicum</name>
    <dbReference type="NCBI Taxonomy" id="53326"/>
    <lineage>
        <taxon>Eukaryota</taxon>
        <taxon>Metazoa</taxon>
        <taxon>Ecdysozoa</taxon>
        <taxon>Nematoda</taxon>
        <taxon>Chromadorea</taxon>
        <taxon>Rhabditida</taxon>
        <taxon>Rhabditina</taxon>
        <taxon>Rhabditomorpha</taxon>
        <taxon>Strongyloidea</taxon>
        <taxon>Ancylostomatidae</taxon>
        <taxon>Ancylostomatinae</taxon>
        <taxon>Ancylostoma</taxon>
    </lineage>
</organism>
<gene>
    <name evidence="1" type="primary">Acey_s0017.g3317</name>
    <name evidence="1" type="ORF">Y032_0017g3317</name>
</gene>
<dbReference type="EMBL" id="JARK01001353">
    <property type="protein sequence ID" value="EYC22382.1"/>
    <property type="molecule type" value="Genomic_DNA"/>
</dbReference>
<proteinExistence type="predicted"/>
<dbReference type="AlphaFoldDB" id="A0A016V5T6"/>
<evidence type="ECO:0000313" key="1">
    <source>
        <dbReference type="EMBL" id="EYC22382.1"/>
    </source>
</evidence>
<sequence length="105" mass="11753">MSSSSLTSKFSQISNMKTSAGAAFKDSTHAQKLRIFHEILLWRNEPTRMRSIAAALCARGGAADLRHGKILIDAISVDKYRQCPPRAIPARTHVWCVHTVLTRHR</sequence>
<protein>
    <submittedName>
        <fullName evidence="1">Uncharacterized protein</fullName>
    </submittedName>
</protein>
<accession>A0A016V5T6</accession>
<dbReference type="Proteomes" id="UP000024635">
    <property type="component" value="Unassembled WGS sequence"/>
</dbReference>
<evidence type="ECO:0000313" key="2">
    <source>
        <dbReference type="Proteomes" id="UP000024635"/>
    </source>
</evidence>
<comment type="caution">
    <text evidence="1">The sequence shown here is derived from an EMBL/GenBank/DDBJ whole genome shotgun (WGS) entry which is preliminary data.</text>
</comment>
<reference evidence="2" key="1">
    <citation type="journal article" date="2015" name="Nat. Genet.">
        <title>The genome and transcriptome of the zoonotic hookworm Ancylostoma ceylanicum identify infection-specific gene families.</title>
        <authorList>
            <person name="Schwarz E.M."/>
            <person name="Hu Y."/>
            <person name="Antoshechkin I."/>
            <person name="Miller M.M."/>
            <person name="Sternberg P.W."/>
            <person name="Aroian R.V."/>
        </authorList>
    </citation>
    <scope>NUCLEOTIDE SEQUENCE</scope>
    <source>
        <strain evidence="2">HY135</strain>
    </source>
</reference>
<name>A0A016V5T6_9BILA</name>
<keyword evidence="2" id="KW-1185">Reference proteome</keyword>